<feature type="compositionally biased region" description="Basic and acidic residues" evidence="1">
    <location>
        <begin position="375"/>
        <end position="406"/>
    </location>
</feature>
<evidence type="ECO:0000256" key="1">
    <source>
        <dbReference type="SAM" id="MobiDB-lite"/>
    </source>
</evidence>
<dbReference type="InterPro" id="IPR052270">
    <property type="entry name" value="CACF_protein"/>
</dbReference>
<dbReference type="PANTHER" id="PTHR22028:SF9">
    <property type="entry name" value="SFI1 SPINDLE BODY DOMAIN-CONTAINING PROTEIN"/>
    <property type="match status" value="1"/>
</dbReference>
<feature type="compositionally biased region" description="Basic and acidic residues" evidence="1">
    <location>
        <begin position="128"/>
        <end position="140"/>
    </location>
</feature>
<feature type="region of interest" description="Disordered" evidence="1">
    <location>
        <begin position="663"/>
        <end position="687"/>
    </location>
</feature>
<proteinExistence type="predicted"/>
<gene>
    <name evidence="3" type="ORF">CGI_10026010</name>
</gene>
<accession>K1R776</accession>
<reference evidence="3" key="1">
    <citation type="journal article" date="2012" name="Nature">
        <title>The oyster genome reveals stress adaptation and complexity of shell formation.</title>
        <authorList>
            <person name="Zhang G."/>
            <person name="Fang X."/>
            <person name="Guo X."/>
            <person name="Li L."/>
            <person name="Luo R."/>
            <person name="Xu F."/>
            <person name="Yang P."/>
            <person name="Zhang L."/>
            <person name="Wang X."/>
            <person name="Qi H."/>
            <person name="Xiong Z."/>
            <person name="Que H."/>
            <person name="Xie Y."/>
            <person name="Holland P.W."/>
            <person name="Paps J."/>
            <person name="Zhu Y."/>
            <person name="Wu F."/>
            <person name="Chen Y."/>
            <person name="Wang J."/>
            <person name="Peng C."/>
            <person name="Meng J."/>
            <person name="Yang L."/>
            <person name="Liu J."/>
            <person name="Wen B."/>
            <person name="Zhang N."/>
            <person name="Huang Z."/>
            <person name="Zhu Q."/>
            <person name="Feng Y."/>
            <person name="Mount A."/>
            <person name="Hedgecock D."/>
            <person name="Xu Z."/>
            <person name="Liu Y."/>
            <person name="Domazet-Loso T."/>
            <person name="Du Y."/>
            <person name="Sun X."/>
            <person name="Zhang S."/>
            <person name="Liu B."/>
            <person name="Cheng P."/>
            <person name="Jiang X."/>
            <person name="Li J."/>
            <person name="Fan D."/>
            <person name="Wang W."/>
            <person name="Fu W."/>
            <person name="Wang T."/>
            <person name="Wang B."/>
            <person name="Zhang J."/>
            <person name="Peng Z."/>
            <person name="Li Y."/>
            <person name="Li N."/>
            <person name="Wang J."/>
            <person name="Chen M."/>
            <person name="He Y."/>
            <person name="Tan F."/>
            <person name="Song X."/>
            <person name="Zheng Q."/>
            <person name="Huang R."/>
            <person name="Yang H."/>
            <person name="Du X."/>
            <person name="Chen L."/>
            <person name="Yang M."/>
            <person name="Gaffney P.M."/>
            <person name="Wang S."/>
            <person name="Luo L."/>
            <person name="She Z."/>
            <person name="Ming Y."/>
            <person name="Huang W."/>
            <person name="Zhang S."/>
            <person name="Huang B."/>
            <person name="Zhang Y."/>
            <person name="Qu T."/>
            <person name="Ni P."/>
            <person name="Miao G."/>
            <person name="Wang J."/>
            <person name="Wang Q."/>
            <person name="Steinberg C.E."/>
            <person name="Wang H."/>
            <person name="Li N."/>
            <person name="Qian L."/>
            <person name="Zhang G."/>
            <person name="Li Y."/>
            <person name="Yang H."/>
            <person name="Liu X."/>
            <person name="Wang J."/>
            <person name="Yin Y."/>
            <person name="Wang J."/>
        </authorList>
    </citation>
    <scope>NUCLEOTIDE SEQUENCE [LARGE SCALE GENOMIC DNA]</scope>
    <source>
        <strain evidence="3">05x7-T-G4-1.051#20</strain>
    </source>
</reference>
<dbReference type="Pfam" id="PF08457">
    <property type="entry name" value="Sfi1"/>
    <property type="match status" value="2"/>
</dbReference>
<feature type="compositionally biased region" description="Low complexity" evidence="1">
    <location>
        <begin position="478"/>
        <end position="488"/>
    </location>
</feature>
<dbReference type="PANTHER" id="PTHR22028">
    <property type="entry name" value="SFI1 SPINDLE BODY DOMAIN-CONTAINING PROTEIN-RELATED"/>
    <property type="match status" value="1"/>
</dbReference>
<protein>
    <recommendedName>
        <fullName evidence="2">Sfi1 spindle body domain-containing protein</fullName>
    </recommendedName>
</protein>
<dbReference type="HOGENOM" id="CLU_231204_0_0_1"/>
<evidence type="ECO:0000259" key="2">
    <source>
        <dbReference type="Pfam" id="PF08457"/>
    </source>
</evidence>
<feature type="compositionally biased region" description="Basic and acidic residues" evidence="1">
    <location>
        <begin position="180"/>
        <end position="211"/>
    </location>
</feature>
<dbReference type="InterPro" id="IPR013665">
    <property type="entry name" value="Sfi1_dom"/>
</dbReference>
<feature type="compositionally biased region" description="Basic and acidic residues" evidence="1">
    <location>
        <begin position="456"/>
        <end position="468"/>
    </location>
</feature>
<feature type="compositionally biased region" description="Polar residues" evidence="1">
    <location>
        <begin position="333"/>
        <end position="347"/>
    </location>
</feature>
<feature type="region of interest" description="Disordered" evidence="1">
    <location>
        <begin position="117"/>
        <end position="140"/>
    </location>
</feature>
<feature type="compositionally biased region" description="Polar residues" evidence="1">
    <location>
        <begin position="264"/>
        <end position="284"/>
    </location>
</feature>
<feature type="compositionally biased region" description="Polar residues" evidence="1">
    <location>
        <begin position="234"/>
        <end position="245"/>
    </location>
</feature>
<feature type="domain" description="Sfi1 spindle body" evidence="2">
    <location>
        <begin position="868"/>
        <end position="1081"/>
    </location>
</feature>
<dbReference type="EMBL" id="JH818173">
    <property type="protein sequence ID" value="EKC37025.1"/>
    <property type="molecule type" value="Genomic_DNA"/>
</dbReference>
<feature type="region of interest" description="Disordered" evidence="1">
    <location>
        <begin position="175"/>
        <end position="488"/>
    </location>
</feature>
<feature type="compositionally biased region" description="Polar residues" evidence="1">
    <location>
        <begin position="673"/>
        <end position="687"/>
    </location>
</feature>
<feature type="region of interest" description="Disordered" evidence="1">
    <location>
        <begin position="15"/>
        <end position="63"/>
    </location>
</feature>
<dbReference type="InParanoid" id="K1R776"/>
<feature type="domain" description="Sfi1 spindle body" evidence="2">
    <location>
        <begin position="1083"/>
        <end position="1347"/>
    </location>
</feature>
<feature type="compositionally biased region" description="Basic and acidic residues" evidence="1">
    <location>
        <begin position="221"/>
        <end position="232"/>
    </location>
</feature>
<evidence type="ECO:0000313" key="3">
    <source>
        <dbReference type="EMBL" id="EKC37025.1"/>
    </source>
</evidence>
<sequence>MTSSVFLERNLGDLPVFDRGRRGSHSSRPRDKDQQNDTFLVSISPRKPMGVPEARGAPHPSVRQVVRRRLNFLDSEEEFQPTPGFDFTDKMAAFRELLKKDSARDAERNKKNFEDRYVSKLGRSKSKNGKDEEKEVRDGLPRSREARRLLSRLADEKLASMSYWNYRAQLHLESVTNSHSKQEKIDAEQKPRKSESKSDDYLNKFLSEKTSSRSSSKQARHQNDADLDKIPQKEFSTPQQTNNNKIPLCPQNPLQEPGLLLNDTMGSSSTLNRKSGKGSIQSNVPHYHPSYVSPKDPPSESIRSQSKQPNPRGLGLCEGVRTGEVVITKSRAGKTSQSSVRGTPQSASKEDGGVLTLQDLATSPSKSKRRKTRDRQKSEEKIRKNIRELKEDLNISDSSKENDKVTSKPVRKTSREEGERRVQGVVEGTDEPRMTGVVEREGQQVQTTRRAVFGPRHPETDSDPRRGAAEGGWRPPEGSVSGSVRSIGSQSSTIMAVELLRKLYNVDPTTRQDLVLKAKCFRRWLKNVQSMQSIDERNGQSGPESYVGGPPRGLSGLLGSALTETDSDDNALLRFPSDNPQTYDPSGVGLIKNTAEYNGTNFMRYDTNFGERRTLNEKVTTKVAPITKENLERHTQIVQSNVHPFSNVHQNEGPSAFTVVRPRPANHKEGDNETAQTPRSMVTRGNNTGQVVQSTDRVLYPYTQYDYQSPDMYDKIYSESTARVACVSACKVSAASKCVTDSARIARGLGRATNLVLPSVCDSFSQLLDTANYGVCLQSAEIFHRRRVQRDFFFKWKKTAAEHVIIRAADNLHRLHTLKKGMSAFKWAINRSKIMVDIYQNKLKGVLVTATFYKWRERASQSRQARAQRAFNRWRHFTQESQKVRYMQDSMDRKLLVRLMNTWKEKFQIRVKENTAHNHFRNQSLHKLLQEWKQAAMISREEYDQNLAQSQEHYHKNQLRHCFSHWHDLLLTERTVTAANHKLVRNAFVIWKTSWEHQVHYREEIHARIRHKILSTSLTCWRDNVAVLKKRREAAVVYLQRVLVRHSLHGWRDYTQHKKQLRKSVVQWKKFCHKRALLRLFNDTEPIRKQNLLQRMFQKWLSVKDRIESENQEVEQTRGILERSQLERHFSHWKAETLLRLRVRPLVQQRQALLLTESFKAWHSLVQQKKKCRENNAAFLKTKLQKSWKTWRRQLMLQAVEKDVRKKAKTSFVRKCLRGWREVIQRKKMAEQFHNQQLMKQTFSNWHYKAIRQMKERLATKEEQEYNNFLLKSYFNLWWSNATQQRRYEKDIIERAEENRKTQRIDSSFCFWRHHLRATLVAREHQKMLQRKLMVRVVTEWRGVADRCMQRAVHDFAVRIGLQSPEDFSGEALSTSGDSESADRLQLLTDMILASENTSGIHSPVASSTLGTPMKRLFSPALSRVSLDLDRSIPEMDLKPTLANTSFIDARFEMEQAVKTERMKTLVTTAVNRIQFWPVSIMFESWRDYTLHQRELNSLCKQAVEVVQRLRVKSAFRAWRELYHRETQCRQFREECLKRHVFEALQENKRIMKHKKQLSALAHGYRSLTVFRRIFPVWFEKAQELKHTRSVVHIWNTRTEEEQALLPVEDTLHNRLKMKTLRKCLAVWRLKFLQIDRLRRTYHKIIQRRFFEVWKEWAQRKAQLRRDSQEFSNQRIQSWAFQTWRIRQLQMTVIEQKVKVTQAQNMRQLIQSWHYWAKENKKRKLTSLIVTETSRRNLVARTFLTWREQTEKCQLIARRCQRRLMIRIVREWQEVTVWKREMKKKALSFQVKSYTRQVIKLFKVWQCRYLECVQQHEEHEAYIRRRVVEYGRHWKKQAQKARGRQLQQVFRNRQVASCFAKWKYGYERNVERENQLNKYIVRKNRAMLGTYLDNWKIKLLSNNASRHFNVKLLGTFFSEWHTFASESKQRRQSCAVYQRALEQRNLKSYFSYWFSLTQVQNDIKKHCHLKLQIRVLREWHIYAQRRRQLATLGSLLKKHVETNVLRRAWYTMKVQADYCQNLSETANKVLMEKNVRCVQRALSVWREQLNRIVAGRCYHHLLARRTARQWRGFVERKKEEREIERQKNEKAITHHNKHLCKLAFRALHNEVKVKLQLERHKLRLQVKYGGIWKHRVDLMYTAICVVFLAWKEVCFDRIDKVRKSVQFFLPPSEPPMFKPSQLPTPVSRYQGKVSRKSSVLA</sequence>
<feature type="compositionally biased region" description="Basic and acidic residues" evidence="1">
    <location>
        <begin position="430"/>
        <end position="442"/>
    </location>
</feature>
<dbReference type="GO" id="GO:0019902">
    <property type="term" value="F:phosphatase binding"/>
    <property type="evidence" value="ECO:0007669"/>
    <property type="project" value="TreeGrafter"/>
</dbReference>
<feature type="region of interest" description="Disordered" evidence="1">
    <location>
        <begin position="2179"/>
        <end position="2201"/>
    </location>
</feature>
<feature type="compositionally biased region" description="Basic and acidic residues" evidence="1">
    <location>
        <begin position="413"/>
        <end position="422"/>
    </location>
</feature>
<organism evidence="3">
    <name type="scientific">Magallana gigas</name>
    <name type="common">Pacific oyster</name>
    <name type="synonym">Crassostrea gigas</name>
    <dbReference type="NCBI Taxonomy" id="29159"/>
    <lineage>
        <taxon>Eukaryota</taxon>
        <taxon>Metazoa</taxon>
        <taxon>Spiralia</taxon>
        <taxon>Lophotrochozoa</taxon>
        <taxon>Mollusca</taxon>
        <taxon>Bivalvia</taxon>
        <taxon>Autobranchia</taxon>
        <taxon>Pteriomorphia</taxon>
        <taxon>Ostreida</taxon>
        <taxon>Ostreoidea</taxon>
        <taxon>Ostreidae</taxon>
        <taxon>Magallana</taxon>
    </lineage>
</organism>
<name>K1R776_MAGGI</name>